<dbReference type="RefSeq" id="WP_161423963.1">
    <property type="nucleotide sequence ID" value="NZ_JARWMY010000001.1"/>
</dbReference>
<evidence type="ECO:0000256" key="1">
    <source>
        <dbReference type="SAM" id="SignalP"/>
    </source>
</evidence>
<evidence type="ECO:0008006" key="4">
    <source>
        <dbReference type="Google" id="ProtNLM"/>
    </source>
</evidence>
<dbReference type="Proteomes" id="UP000448235">
    <property type="component" value="Unassembled WGS sequence"/>
</dbReference>
<evidence type="ECO:0000313" key="3">
    <source>
        <dbReference type="Proteomes" id="UP000448235"/>
    </source>
</evidence>
<keyword evidence="1" id="KW-0732">Signal</keyword>
<dbReference type="PROSITE" id="PS51257">
    <property type="entry name" value="PROKAR_LIPOPROTEIN"/>
    <property type="match status" value="1"/>
</dbReference>
<feature type="chain" id="PRO_5031101754" description="Lipoprotein" evidence="1">
    <location>
        <begin position="24"/>
        <end position="122"/>
    </location>
</feature>
<organism evidence="2 3">
    <name type="scientific">Halomonas icarae</name>
    <dbReference type="NCBI Taxonomy" id="2691040"/>
    <lineage>
        <taxon>Bacteria</taxon>
        <taxon>Pseudomonadati</taxon>
        <taxon>Pseudomonadota</taxon>
        <taxon>Gammaproteobacteria</taxon>
        <taxon>Oceanospirillales</taxon>
        <taxon>Halomonadaceae</taxon>
        <taxon>Halomonas</taxon>
    </lineage>
</organism>
<reference evidence="2 3" key="1">
    <citation type="submission" date="2019-12" db="EMBL/GenBank/DDBJ databases">
        <title>Draft genome sequencing of Halomonas icarensis D1-1.</title>
        <authorList>
            <person name="Pandiyan K."/>
            <person name="Kushwaha P."/>
            <person name="Gowdham M."/>
            <person name="Chakdar H."/>
            <person name="Singh A."/>
            <person name="Kumar M."/>
            <person name="Saxena A.K."/>
        </authorList>
    </citation>
    <scope>NUCLEOTIDE SEQUENCE [LARGE SCALE GENOMIC DNA]</scope>
    <source>
        <strain evidence="2 3">D1-1</strain>
    </source>
</reference>
<evidence type="ECO:0000313" key="2">
    <source>
        <dbReference type="EMBL" id="NAW13940.1"/>
    </source>
</evidence>
<accession>A0A7X4W1F4</accession>
<dbReference type="EMBL" id="WUTS01000001">
    <property type="protein sequence ID" value="NAW13940.1"/>
    <property type="molecule type" value="Genomic_DNA"/>
</dbReference>
<name>A0A7X4W1F4_9GAMM</name>
<dbReference type="AlphaFoldDB" id="A0A7X4W1F4"/>
<gene>
    <name evidence="2" type="ORF">GRB80_13920</name>
</gene>
<sequence length="122" mass="12858">MSRLPGMLLVVGLLAGCATPLSSVPPMTLSSQASPSCALEVTAEALMVRGYVVRHADASVGRLEAVFSRWPGYRVLVTLEPPGTDGRLALTALRGGRPMPSATLERLVSDIAARLVDCEARQ</sequence>
<proteinExistence type="predicted"/>
<protein>
    <recommendedName>
        <fullName evidence="4">Lipoprotein</fullName>
    </recommendedName>
</protein>
<keyword evidence="3" id="KW-1185">Reference proteome</keyword>
<comment type="caution">
    <text evidence="2">The sequence shown here is derived from an EMBL/GenBank/DDBJ whole genome shotgun (WGS) entry which is preliminary data.</text>
</comment>
<feature type="signal peptide" evidence="1">
    <location>
        <begin position="1"/>
        <end position="23"/>
    </location>
</feature>